<dbReference type="InterPro" id="IPR038637">
    <property type="entry name" value="NPCBM_sf"/>
</dbReference>
<feature type="compositionally biased region" description="Polar residues" evidence="1">
    <location>
        <begin position="42"/>
        <end position="60"/>
    </location>
</feature>
<organism evidence="4 5">
    <name type="scientific">Nocardiopsis coralli</name>
    <dbReference type="NCBI Taxonomy" id="2772213"/>
    <lineage>
        <taxon>Bacteria</taxon>
        <taxon>Bacillati</taxon>
        <taxon>Actinomycetota</taxon>
        <taxon>Actinomycetes</taxon>
        <taxon>Streptosporangiales</taxon>
        <taxon>Nocardiopsidaceae</taxon>
        <taxon>Nocardiopsis</taxon>
    </lineage>
</organism>
<gene>
    <name evidence="4" type="ORF">IDM40_09150</name>
</gene>
<dbReference type="EMBL" id="JADBGI010000006">
    <property type="protein sequence ID" value="MBE2998870.1"/>
    <property type="molecule type" value="Genomic_DNA"/>
</dbReference>
<keyword evidence="2" id="KW-1133">Transmembrane helix</keyword>
<dbReference type="Pfam" id="PF08305">
    <property type="entry name" value="NPCBM"/>
    <property type="match status" value="1"/>
</dbReference>
<name>A0ABR9P4V2_9ACTN</name>
<dbReference type="RefSeq" id="WP_193121498.1">
    <property type="nucleotide sequence ID" value="NZ_JADBGI010000006.1"/>
</dbReference>
<accession>A0ABR9P4V2</accession>
<dbReference type="Gene3D" id="2.60.120.1060">
    <property type="entry name" value="NPCBM/NEW2 domain"/>
    <property type="match status" value="1"/>
</dbReference>
<evidence type="ECO:0000313" key="4">
    <source>
        <dbReference type="EMBL" id="MBE2998870.1"/>
    </source>
</evidence>
<keyword evidence="2" id="KW-0812">Transmembrane</keyword>
<evidence type="ECO:0000313" key="5">
    <source>
        <dbReference type="Proteomes" id="UP000806528"/>
    </source>
</evidence>
<keyword evidence="5" id="KW-1185">Reference proteome</keyword>
<keyword evidence="2" id="KW-0472">Membrane</keyword>
<dbReference type="Proteomes" id="UP000806528">
    <property type="component" value="Unassembled WGS sequence"/>
</dbReference>
<dbReference type="SUPFAM" id="SSF49785">
    <property type="entry name" value="Galactose-binding domain-like"/>
    <property type="match status" value="1"/>
</dbReference>
<dbReference type="InterPro" id="IPR008979">
    <property type="entry name" value="Galactose-bd-like_sf"/>
</dbReference>
<feature type="region of interest" description="Disordered" evidence="1">
    <location>
        <begin position="42"/>
        <end position="96"/>
    </location>
</feature>
<dbReference type="PROSITE" id="PS51257">
    <property type="entry name" value="PROKAR_LIPOPROTEIN"/>
    <property type="match status" value="1"/>
</dbReference>
<protein>
    <submittedName>
        <fullName evidence="4">NPCBM/NEW2 domain-containing protein</fullName>
    </submittedName>
</protein>
<evidence type="ECO:0000256" key="1">
    <source>
        <dbReference type="SAM" id="MobiDB-lite"/>
    </source>
</evidence>
<dbReference type="InterPro" id="IPR013222">
    <property type="entry name" value="Glyco_hyd_98_carb-bd"/>
</dbReference>
<feature type="compositionally biased region" description="Low complexity" evidence="1">
    <location>
        <begin position="76"/>
        <end position="86"/>
    </location>
</feature>
<proteinExistence type="predicted"/>
<reference evidence="4 5" key="1">
    <citation type="submission" date="2020-09" db="EMBL/GenBank/DDBJ databases">
        <title>Diversity and distribution of actinomycetes associated with coral in the coast of Hainan.</title>
        <authorList>
            <person name="Li F."/>
        </authorList>
    </citation>
    <scope>NUCLEOTIDE SEQUENCE [LARGE SCALE GENOMIC DNA]</scope>
    <source>
        <strain evidence="4 5">HNM0947</strain>
    </source>
</reference>
<comment type="caution">
    <text evidence="4">The sequence shown here is derived from an EMBL/GenBank/DDBJ whole genome shotgun (WGS) entry which is preliminary data.</text>
</comment>
<sequence length="240" mass="25453">MFEYWRNANAALKWTILGSVCAGLSVIVGCLALPPAYLQVTDQGTPSPSPGSGATESSTPADDMVSSPPASPSPAPSEATPSESPTSPGPDDQDAEIDLDGFEEQEEMFGWGPADHNVQFLGSRIDWEGATVNATDYPDSLVFADGVCGTNDLWAEFDLSREWSALEVAIGLGDESQSGETVSFEIIGDDERLARSSAALGESETLVIDVEDVLRIRFSADGPSSCQDIQAVWGDPVLYR</sequence>
<feature type="domain" description="Glycosyl hydrolase family 98 putative carbohydrate-binding module" evidence="3">
    <location>
        <begin position="99"/>
        <end position="238"/>
    </location>
</feature>
<evidence type="ECO:0000259" key="3">
    <source>
        <dbReference type="Pfam" id="PF08305"/>
    </source>
</evidence>
<feature type="transmembrane region" description="Helical" evidence="2">
    <location>
        <begin position="12"/>
        <end position="38"/>
    </location>
</feature>
<evidence type="ECO:0000256" key="2">
    <source>
        <dbReference type="SAM" id="Phobius"/>
    </source>
</evidence>